<dbReference type="NCBIfam" id="NF008049">
    <property type="entry name" value="PRK10782.1"/>
    <property type="match status" value="1"/>
</dbReference>
<accession>A0A512DTU0</accession>
<evidence type="ECO:0000256" key="3">
    <source>
        <dbReference type="ARBA" id="ARBA00022448"/>
    </source>
</evidence>
<dbReference type="EMBL" id="BJYZ01000017">
    <property type="protein sequence ID" value="GEO39650.1"/>
    <property type="molecule type" value="Genomic_DNA"/>
</dbReference>
<reference evidence="10 11" key="1">
    <citation type="submission" date="2019-07" db="EMBL/GenBank/DDBJ databases">
        <title>Whole genome shotgun sequence of Skermanella aerolata NBRC 106429.</title>
        <authorList>
            <person name="Hosoyama A."/>
            <person name="Uohara A."/>
            <person name="Ohji S."/>
            <person name="Ichikawa N."/>
        </authorList>
    </citation>
    <scope>NUCLEOTIDE SEQUENCE [LARGE SCALE GENOMIC DNA]</scope>
    <source>
        <strain evidence="10 11">NBRC 106429</strain>
    </source>
</reference>
<comment type="caution">
    <text evidence="10">The sequence shown here is derived from an EMBL/GenBank/DDBJ whole genome shotgun (WGS) entry which is preliminary data.</text>
</comment>
<keyword evidence="3 8" id="KW-0813">Transport</keyword>
<keyword evidence="4" id="KW-1003">Cell membrane</keyword>
<dbReference type="CDD" id="cd06261">
    <property type="entry name" value="TM_PBP2"/>
    <property type="match status" value="1"/>
</dbReference>
<evidence type="ECO:0000256" key="5">
    <source>
        <dbReference type="ARBA" id="ARBA00022692"/>
    </source>
</evidence>
<evidence type="ECO:0000256" key="6">
    <source>
        <dbReference type="ARBA" id="ARBA00022989"/>
    </source>
</evidence>
<proteinExistence type="inferred from homology"/>
<dbReference type="InterPro" id="IPR051322">
    <property type="entry name" value="AA_ABC_Transporter_Permease"/>
</dbReference>
<evidence type="ECO:0000256" key="4">
    <source>
        <dbReference type="ARBA" id="ARBA00022475"/>
    </source>
</evidence>
<evidence type="ECO:0000256" key="1">
    <source>
        <dbReference type="ARBA" id="ARBA00004651"/>
    </source>
</evidence>
<dbReference type="AlphaFoldDB" id="A0A512DTU0"/>
<feature type="transmembrane region" description="Helical" evidence="8">
    <location>
        <begin position="17"/>
        <end position="40"/>
    </location>
</feature>
<sequence>MSQQIFELLVNATIETLYMVGLAGLLGTLMGLPLGVLLATSGRGELLQNLTFNRVAGLLVNATRSTPFIILVVAIIPFTRLIAGTSIGTTAAIVPLTVAAVPFIARLVEGAIREVDHGLIEAAHTMGATPLQIITKILLPEALPAIVLGLTLAAVSLIGYSAMVGAVGGGGLGDLGIRYGYQRFLPEVMAAVVLVLIVLVQLVQSLGEWIARRVNKRSIVS</sequence>
<dbReference type="Gene3D" id="1.10.3720.10">
    <property type="entry name" value="MetI-like"/>
    <property type="match status" value="1"/>
</dbReference>
<dbReference type="Pfam" id="PF00528">
    <property type="entry name" value="BPD_transp_1"/>
    <property type="match status" value="1"/>
</dbReference>
<dbReference type="PANTHER" id="PTHR30450:SF1">
    <property type="entry name" value="D-METHIONINE TRANSPORT SYSTEM PERMEASE PROTEIN METI-RELATED"/>
    <property type="match status" value="1"/>
</dbReference>
<keyword evidence="6 8" id="KW-1133">Transmembrane helix</keyword>
<evidence type="ECO:0000259" key="9">
    <source>
        <dbReference type="PROSITE" id="PS50928"/>
    </source>
</evidence>
<dbReference type="GO" id="GO:0005886">
    <property type="term" value="C:plasma membrane"/>
    <property type="evidence" value="ECO:0007669"/>
    <property type="project" value="UniProtKB-SubCell"/>
</dbReference>
<evidence type="ECO:0000256" key="2">
    <source>
        <dbReference type="ARBA" id="ARBA00007069"/>
    </source>
</evidence>
<dbReference type="PANTHER" id="PTHR30450">
    <property type="entry name" value="ABC TRANSPORTER PERMEASE"/>
    <property type="match status" value="1"/>
</dbReference>
<dbReference type="InterPro" id="IPR000515">
    <property type="entry name" value="MetI-like"/>
</dbReference>
<dbReference type="FunFam" id="1.10.3720.10:FF:000002">
    <property type="entry name" value="D-methionine ABC transporter permease MetI"/>
    <property type="match status" value="1"/>
</dbReference>
<comment type="similarity">
    <text evidence="2">Belongs to the binding-protein-dependent transport system permease family. CysTW subfamily.</text>
</comment>
<keyword evidence="5 8" id="KW-0812">Transmembrane</keyword>
<name>A0A512DTU0_9PROT</name>
<feature type="transmembrane region" description="Helical" evidence="8">
    <location>
        <begin position="142"/>
        <end position="168"/>
    </location>
</feature>
<evidence type="ECO:0000313" key="10">
    <source>
        <dbReference type="EMBL" id="GEO39650.1"/>
    </source>
</evidence>
<feature type="transmembrane region" description="Helical" evidence="8">
    <location>
        <begin position="52"/>
        <end position="76"/>
    </location>
</feature>
<dbReference type="RefSeq" id="WP_044427570.1">
    <property type="nucleotide sequence ID" value="NZ_BJYZ01000017.1"/>
</dbReference>
<evidence type="ECO:0000256" key="8">
    <source>
        <dbReference type="RuleBase" id="RU363032"/>
    </source>
</evidence>
<dbReference type="Proteomes" id="UP000321523">
    <property type="component" value="Unassembled WGS sequence"/>
</dbReference>
<evidence type="ECO:0000256" key="7">
    <source>
        <dbReference type="ARBA" id="ARBA00023136"/>
    </source>
</evidence>
<feature type="domain" description="ABC transmembrane type-1" evidence="9">
    <location>
        <begin position="13"/>
        <end position="207"/>
    </location>
</feature>
<evidence type="ECO:0000313" key="11">
    <source>
        <dbReference type="Proteomes" id="UP000321523"/>
    </source>
</evidence>
<keyword evidence="11" id="KW-1185">Reference proteome</keyword>
<dbReference type="InterPro" id="IPR035906">
    <property type="entry name" value="MetI-like_sf"/>
</dbReference>
<dbReference type="PROSITE" id="PS50928">
    <property type="entry name" value="ABC_TM1"/>
    <property type="match status" value="1"/>
</dbReference>
<gene>
    <name evidence="10" type="primary">metI</name>
    <name evidence="10" type="ORF">SAE02_37980</name>
</gene>
<comment type="subcellular location">
    <subcellularLocation>
        <location evidence="1 8">Cell membrane</location>
        <topology evidence="1 8">Multi-pass membrane protein</topology>
    </subcellularLocation>
</comment>
<organism evidence="10 11">
    <name type="scientific">Skermanella aerolata</name>
    <dbReference type="NCBI Taxonomy" id="393310"/>
    <lineage>
        <taxon>Bacteria</taxon>
        <taxon>Pseudomonadati</taxon>
        <taxon>Pseudomonadota</taxon>
        <taxon>Alphaproteobacteria</taxon>
        <taxon>Rhodospirillales</taxon>
        <taxon>Azospirillaceae</taxon>
        <taxon>Skermanella</taxon>
    </lineage>
</organism>
<dbReference type="GO" id="GO:0048473">
    <property type="term" value="P:D-methionine transmembrane transport"/>
    <property type="evidence" value="ECO:0007669"/>
    <property type="project" value="TreeGrafter"/>
</dbReference>
<feature type="transmembrane region" description="Helical" evidence="8">
    <location>
        <begin position="82"/>
        <end position="105"/>
    </location>
</feature>
<keyword evidence="7 8" id="KW-0472">Membrane</keyword>
<protein>
    <submittedName>
        <fullName evidence="10">Methionine ABC transporter permease</fullName>
    </submittedName>
</protein>
<dbReference type="OrthoDB" id="9793490at2"/>
<dbReference type="SUPFAM" id="SSF161098">
    <property type="entry name" value="MetI-like"/>
    <property type="match status" value="1"/>
</dbReference>
<feature type="transmembrane region" description="Helical" evidence="8">
    <location>
        <begin position="188"/>
        <end position="211"/>
    </location>
</feature>